<dbReference type="SUPFAM" id="SSF51445">
    <property type="entry name" value="(Trans)glycosidases"/>
    <property type="match status" value="1"/>
</dbReference>
<feature type="region of interest" description="Disordered" evidence="2">
    <location>
        <begin position="1"/>
        <end position="24"/>
    </location>
</feature>
<dbReference type="InterPro" id="IPR018247">
    <property type="entry name" value="EF_Hand_1_Ca_BS"/>
</dbReference>
<evidence type="ECO:0000313" key="5">
    <source>
        <dbReference type="EMBL" id="KAF5384808.1"/>
    </source>
</evidence>
<evidence type="ECO:0000256" key="1">
    <source>
        <dbReference type="ARBA" id="ARBA00022837"/>
    </source>
</evidence>
<evidence type="ECO:0000256" key="2">
    <source>
        <dbReference type="SAM" id="MobiDB-lite"/>
    </source>
</evidence>
<dbReference type="Gene3D" id="1.10.238.10">
    <property type="entry name" value="EF-hand"/>
    <property type="match status" value="1"/>
</dbReference>
<dbReference type="InterPro" id="IPR053183">
    <property type="entry name" value="ASL1"/>
</dbReference>
<protein>
    <recommendedName>
        <fullName evidence="4">EF-hand domain-containing protein</fullName>
    </recommendedName>
</protein>
<name>A0A8H5HK46_9AGAR</name>
<dbReference type="GO" id="GO:0005509">
    <property type="term" value="F:calcium ion binding"/>
    <property type="evidence" value="ECO:0007669"/>
    <property type="project" value="InterPro"/>
</dbReference>
<keyword evidence="3" id="KW-1133">Transmembrane helix</keyword>
<feature type="compositionally biased region" description="Basic and acidic residues" evidence="2">
    <location>
        <begin position="591"/>
        <end position="603"/>
    </location>
</feature>
<evidence type="ECO:0000313" key="6">
    <source>
        <dbReference type="Proteomes" id="UP000565441"/>
    </source>
</evidence>
<dbReference type="PANTHER" id="PTHR34154:SF3">
    <property type="entry name" value="ALKALI-SENSITIVE LINKAGE PROTEIN 1"/>
    <property type="match status" value="1"/>
</dbReference>
<dbReference type="OrthoDB" id="43654at2759"/>
<feature type="compositionally biased region" description="Low complexity" evidence="2">
    <location>
        <begin position="537"/>
        <end position="547"/>
    </location>
</feature>
<keyword evidence="3" id="KW-0472">Membrane</keyword>
<gene>
    <name evidence="5" type="ORF">D9615_001098</name>
</gene>
<dbReference type="EMBL" id="JAACJP010000004">
    <property type="protein sequence ID" value="KAF5384808.1"/>
    <property type="molecule type" value="Genomic_DNA"/>
</dbReference>
<dbReference type="PROSITE" id="PS00018">
    <property type="entry name" value="EF_HAND_1"/>
    <property type="match status" value="1"/>
</dbReference>
<feature type="domain" description="EF-hand" evidence="4">
    <location>
        <begin position="421"/>
        <end position="456"/>
    </location>
</feature>
<dbReference type="PANTHER" id="PTHR34154">
    <property type="entry name" value="ALKALI-SENSITIVE LINKAGE PROTEIN 1"/>
    <property type="match status" value="1"/>
</dbReference>
<dbReference type="InterPro" id="IPR002048">
    <property type="entry name" value="EF_hand_dom"/>
</dbReference>
<keyword evidence="6" id="KW-1185">Reference proteome</keyword>
<keyword evidence="1" id="KW-0106">Calcium</keyword>
<dbReference type="InterPro" id="IPR024655">
    <property type="entry name" value="Asl1_glyco_hydro_catalytic"/>
</dbReference>
<dbReference type="Pfam" id="PF11790">
    <property type="entry name" value="Glyco_hydro_cc"/>
    <property type="match status" value="1"/>
</dbReference>
<feature type="region of interest" description="Disordered" evidence="2">
    <location>
        <begin position="531"/>
        <end position="639"/>
    </location>
</feature>
<dbReference type="Gene3D" id="3.20.20.80">
    <property type="entry name" value="Glycosidases"/>
    <property type="match status" value="1"/>
</dbReference>
<sequence>MVNRTKQRSCEPSTKTVRPDHTPNWPHLSVSAPLGLLRPRMFFFRFALWFSSAFLLASARNKTSKRGLAFSAPDTPGDLNNANQTKSQISWQYDWGNSPPAYMAISNIEYIPMQWGSGKIEQFADAVAAQGAKTILAFNEPDFDKESNMLPTEAAKLWKQYIEPLKAQGIRLGGPAVTGSPTGRPWLAEFFQACTNCSIDFLPVHWYGEGTEGFYNYLWEVHTQFPKQPIWVTEYASTSANETEVADFLNATITYMDTLDWIERYAWFGFFRPRDDAFYNLLGDDGSLNKLGQVYVGAKTVHTQIVSKAPTKSYHTVNGADNPTQGLVTTYASVPNGAIRGWNVFGIEARSQAFGFGFALAGFAVGAVWTICDSFDTRSFHQLHDLNRNGYWERDEIEAIYGVHHVYSKQQSEDQAAQQEKADFVVDTVLKLLDLDHDGRVSTEELEKVGLDGLPTFENMGADGHHYDVESEFFLHHEEQFHSTPETQTDEAYNHPEDLEHFAQHEAIERQEAEKEAKFQGITVEEVLAQQQHVDSAPPAAAAAAAADGTEGANHQDAPPIPVTPHPHDEQVEAIPPVQEPPVPKVTRVTPPEKQDPSIRFKDASQQAQRKGEWGTGEGGYKPPTEPSDRMRKNLPYKNRMQYKFRRNWGDF</sequence>
<dbReference type="SUPFAM" id="SSF47473">
    <property type="entry name" value="EF-hand"/>
    <property type="match status" value="1"/>
</dbReference>
<comment type="caution">
    <text evidence="5">The sequence shown here is derived from an EMBL/GenBank/DDBJ whole genome shotgun (WGS) entry which is preliminary data.</text>
</comment>
<dbReference type="GO" id="GO:0071966">
    <property type="term" value="P:fungal-type cell wall polysaccharide metabolic process"/>
    <property type="evidence" value="ECO:0007669"/>
    <property type="project" value="TreeGrafter"/>
</dbReference>
<dbReference type="InterPro" id="IPR011992">
    <property type="entry name" value="EF-hand-dom_pair"/>
</dbReference>
<organism evidence="5 6">
    <name type="scientific">Tricholomella constricta</name>
    <dbReference type="NCBI Taxonomy" id="117010"/>
    <lineage>
        <taxon>Eukaryota</taxon>
        <taxon>Fungi</taxon>
        <taxon>Dikarya</taxon>
        <taxon>Basidiomycota</taxon>
        <taxon>Agaricomycotina</taxon>
        <taxon>Agaricomycetes</taxon>
        <taxon>Agaricomycetidae</taxon>
        <taxon>Agaricales</taxon>
        <taxon>Tricholomatineae</taxon>
        <taxon>Lyophyllaceae</taxon>
        <taxon>Tricholomella</taxon>
    </lineage>
</organism>
<dbReference type="InterPro" id="IPR017853">
    <property type="entry name" value="GH"/>
</dbReference>
<evidence type="ECO:0000256" key="3">
    <source>
        <dbReference type="SAM" id="Phobius"/>
    </source>
</evidence>
<proteinExistence type="predicted"/>
<dbReference type="Proteomes" id="UP000565441">
    <property type="component" value="Unassembled WGS sequence"/>
</dbReference>
<accession>A0A8H5HK46</accession>
<dbReference type="PROSITE" id="PS50222">
    <property type="entry name" value="EF_HAND_2"/>
    <property type="match status" value="1"/>
</dbReference>
<dbReference type="AlphaFoldDB" id="A0A8H5HK46"/>
<dbReference type="GO" id="GO:0009277">
    <property type="term" value="C:fungal-type cell wall"/>
    <property type="evidence" value="ECO:0007669"/>
    <property type="project" value="TreeGrafter"/>
</dbReference>
<evidence type="ECO:0000259" key="4">
    <source>
        <dbReference type="PROSITE" id="PS50222"/>
    </source>
</evidence>
<reference evidence="5 6" key="1">
    <citation type="journal article" date="2020" name="ISME J.">
        <title>Uncovering the hidden diversity of litter-decomposition mechanisms in mushroom-forming fungi.</title>
        <authorList>
            <person name="Floudas D."/>
            <person name="Bentzer J."/>
            <person name="Ahren D."/>
            <person name="Johansson T."/>
            <person name="Persson P."/>
            <person name="Tunlid A."/>
        </authorList>
    </citation>
    <scope>NUCLEOTIDE SEQUENCE [LARGE SCALE GENOMIC DNA]</scope>
    <source>
        <strain evidence="5 6">CBS 661.87</strain>
    </source>
</reference>
<feature type="transmembrane region" description="Helical" evidence="3">
    <location>
        <begin position="42"/>
        <end position="59"/>
    </location>
</feature>
<keyword evidence="3" id="KW-0812">Transmembrane</keyword>